<feature type="domain" description="DUF7882" evidence="1">
    <location>
        <begin position="1"/>
        <end position="96"/>
    </location>
</feature>
<gene>
    <name evidence="2" type="ORF">ATJ78_2450</name>
</gene>
<name>A0A2A9DYT9_9MICO</name>
<proteinExistence type="predicted"/>
<protein>
    <recommendedName>
        <fullName evidence="1">DUF7882 domain-containing protein</fullName>
    </recommendedName>
</protein>
<dbReference type="OrthoDB" id="5123855at2"/>
<dbReference type="EMBL" id="PDJE01000001">
    <property type="protein sequence ID" value="PFG31481.1"/>
    <property type="molecule type" value="Genomic_DNA"/>
</dbReference>
<keyword evidence="3" id="KW-1185">Reference proteome</keyword>
<dbReference type="RefSeq" id="WP_098408320.1">
    <property type="nucleotide sequence ID" value="NZ_PDJE01000001.1"/>
</dbReference>
<dbReference type="Pfam" id="PF25355">
    <property type="entry name" value="DUF7882"/>
    <property type="match status" value="1"/>
</dbReference>
<evidence type="ECO:0000259" key="1">
    <source>
        <dbReference type="Pfam" id="PF25355"/>
    </source>
</evidence>
<evidence type="ECO:0000313" key="3">
    <source>
        <dbReference type="Proteomes" id="UP000221369"/>
    </source>
</evidence>
<dbReference type="InterPro" id="IPR057204">
    <property type="entry name" value="DUF7882"/>
</dbReference>
<sequence length="110" mass="12456">MGYIRYSDAQRYEFDDRTIAHLKVVIASKLRREESFPVSWVYPPDQGSGRTTIWVSPTLPIEFYVGSSDVGPMNRHWVQALADTSHGARGLFVMSEAEAEQAYESGEIIE</sequence>
<reference evidence="2 3" key="1">
    <citation type="submission" date="2017-10" db="EMBL/GenBank/DDBJ databases">
        <title>Sequencing the genomes of 1000 actinobacteria strains.</title>
        <authorList>
            <person name="Klenk H.-P."/>
        </authorList>
    </citation>
    <scope>NUCLEOTIDE SEQUENCE [LARGE SCALE GENOMIC DNA]</scope>
    <source>
        <strain evidence="2 3">DSM 21798</strain>
    </source>
</reference>
<accession>A0A2A9DYT9</accession>
<dbReference type="Proteomes" id="UP000221369">
    <property type="component" value="Unassembled WGS sequence"/>
</dbReference>
<organism evidence="2 3">
    <name type="scientific">Paramicrobacterium agarici</name>
    <dbReference type="NCBI Taxonomy" id="630514"/>
    <lineage>
        <taxon>Bacteria</taxon>
        <taxon>Bacillati</taxon>
        <taxon>Actinomycetota</taxon>
        <taxon>Actinomycetes</taxon>
        <taxon>Micrococcales</taxon>
        <taxon>Microbacteriaceae</taxon>
        <taxon>Paramicrobacterium</taxon>
    </lineage>
</organism>
<dbReference type="AlphaFoldDB" id="A0A2A9DYT9"/>
<comment type="caution">
    <text evidence="2">The sequence shown here is derived from an EMBL/GenBank/DDBJ whole genome shotgun (WGS) entry which is preliminary data.</text>
</comment>
<evidence type="ECO:0000313" key="2">
    <source>
        <dbReference type="EMBL" id="PFG31481.1"/>
    </source>
</evidence>